<proteinExistence type="predicted"/>
<sequence>MFTMQDSHGLHTVADHPQAHDTALLLLQTVPPSTLPPDGAAYPVPASDYLDCSLSGSWSPERHGDFPPEMRPQLGSTLPPLSVHAPPSGPEHITRHLVETGQHYLTDRSTLLGLSSQLCPHMSSVCQHSPCSQKEVKSKEVSCVDTGQMCVDTSCVLQNTVRREEDSCVDTGHVKCVSTHPVFSRTQSEEKTKKKKKNPTTWMA</sequence>
<dbReference type="EMBL" id="NMUH01002361">
    <property type="protein sequence ID" value="MQL99508.1"/>
    <property type="molecule type" value="Genomic_DNA"/>
</dbReference>
<gene>
    <name evidence="1" type="ORF">Taro_032233</name>
</gene>
<reference evidence="1" key="1">
    <citation type="submission" date="2017-07" db="EMBL/GenBank/DDBJ databases">
        <title>Taro Niue Genome Assembly and Annotation.</title>
        <authorList>
            <person name="Atibalentja N."/>
            <person name="Keating K."/>
            <person name="Fields C.J."/>
        </authorList>
    </citation>
    <scope>NUCLEOTIDE SEQUENCE</scope>
    <source>
        <strain evidence="1">Niue_2</strain>
        <tissue evidence="1">Leaf</tissue>
    </source>
</reference>
<dbReference type="AlphaFoldDB" id="A0A843VS52"/>
<name>A0A843VS52_COLES</name>
<evidence type="ECO:0000313" key="1">
    <source>
        <dbReference type="EMBL" id="MQL99508.1"/>
    </source>
</evidence>
<organism evidence="1 2">
    <name type="scientific">Colocasia esculenta</name>
    <name type="common">Wild taro</name>
    <name type="synonym">Arum esculentum</name>
    <dbReference type="NCBI Taxonomy" id="4460"/>
    <lineage>
        <taxon>Eukaryota</taxon>
        <taxon>Viridiplantae</taxon>
        <taxon>Streptophyta</taxon>
        <taxon>Embryophyta</taxon>
        <taxon>Tracheophyta</taxon>
        <taxon>Spermatophyta</taxon>
        <taxon>Magnoliopsida</taxon>
        <taxon>Liliopsida</taxon>
        <taxon>Araceae</taxon>
        <taxon>Aroideae</taxon>
        <taxon>Colocasieae</taxon>
        <taxon>Colocasia</taxon>
    </lineage>
</organism>
<comment type="caution">
    <text evidence="1">The sequence shown here is derived from an EMBL/GenBank/DDBJ whole genome shotgun (WGS) entry which is preliminary data.</text>
</comment>
<keyword evidence="2" id="KW-1185">Reference proteome</keyword>
<dbReference type="Proteomes" id="UP000652761">
    <property type="component" value="Unassembled WGS sequence"/>
</dbReference>
<protein>
    <submittedName>
        <fullName evidence="1">Uncharacterized protein</fullName>
    </submittedName>
</protein>
<evidence type="ECO:0000313" key="2">
    <source>
        <dbReference type="Proteomes" id="UP000652761"/>
    </source>
</evidence>
<accession>A0A843VS52</accession>